<dbReference type="Gene3D" id="3.40.50.150">
    <property type="entry name" value="Vaccinia Virus protein VP39"/>
    <property type="match status" value="1"/>
</dbReference>
<dbReference type="Proteomes" id="UP001642464">
    <property type="component" value="Unassembled WGS sequence"/>
</dbReference>
<evidence type="ECO:0000313" key="1">
    <source>
        <dbReference type="EMBL" id="CAK9001534.1"/>
    </source>
</evidence>
<sequence length="315" mass="35621">MFLSEILPGSSALEMASREGPRTWTQCMEWPQKGFDSLQRFLKDEALHFAQCPSVVMTSSFSGVGTAEIAGHMGHQAFCQGVGSAAKFCSYSCCDVDKHCQRLLSFQDHMRVFGSTTELFEDSVLSKLRAKIKAVKIKVRNDGYPLKHAGIEVCHFAFDLFKDQRPKTTSFCYRCNSHCQRYPDDAFLSSTNSIWIDVSGSPCIPWTPAAYGNTEKWLHSSVTEAYMCWIFSLVNQGSRPPDVIVHENVSGFDYEGSYVFLQDLYTMESFIISPEDVGLPVARPRRPQSSKFKMTSMHRFKADDISVMWTKIQLL</sequence>
<keyword evidence="2" id="KW-1185">Reference proteome</keyword>
<name>A0ABP0IG36_9DINO</name>
<organism evidence="1 2">
    <name type="scientific">Durusdinium trenchii</name>
    <dbReference type="NCBI Taxonomy" id="1381693"/>
    <lineage>
        <taxon>Eukaryota</taxon>
        <taxon>Sar</taxon>
        <taxon>Alveolata</taxon>
        <taxon>Dinophyceae</taxon>
        <taxon>Suessiales</taxon>
        <taxon>Symbiodiniaceae</taxon>
        <taxon>Durusdinium</taxon>
    </lineage>
</organism>
<proteinExistence type="predicted"/>
<accession>A0ABP0IG36</accession>
<gene>
    <name evidence="1" type="ORF">SCF082_LOCUS6965</name>
</gene>
<dbReference type="InterPro" id="IPR029063">
    <property type="entry name" value="SAM-dependent_MTases_sf"/>
</dbReference>
<dbReference type="SUPFAM" id="SSF53335">
    <property type="entry name" value="S-adenosyl-L-methionine-dependent methyltransferases"/>
    <property type="match status" value="1"/>
</dbReference>
<comment type="caution">
    <text evidence="1">The sequence shown here is derived from an EMBL/GenBank/DDBJ whole genome shotgun (WGS) entry which is preliminary data.</text>
</comment>
<reference evidence="1 2" key="1">
    <citation type="submission" date="2024-02" db="EMBL/GenBank/DDBJ databases">
        <authorList>
            <person name="Chen Y."/>
            <person name="Shah S."/>
            <person name="Dougan E. K."/>
            <person name="Thang M."/>
            <person name="Chan C."/>
        </authorList>
    </citation>
    <scope>NUCLEOTIDE SEQUENCE [LARGE SCALE GENOMIC DNA]</scope>
</reference>
<protein>
    <submittedName>
        <fullName evidence="1">Reticulocyte-binding protein 2-like a</fullName>
    </submittedName>
</protein>
<evidence type="ECO:0000313" key="2">
    <source>
        <dbReference type="Proteomes" id="UP001642464"/>
    </source>
</evidence>
<dbReference type="EMBL" id="CAXAMM010003880">
    <property type="protein sequence ID" value="CAK9001534.1"/>
    <property type="molecule type" value="Genomic_DNA"/>
</dbReference>